<keyword evidence="1" id="KW-0812">Transmembrane</keyword>
<name>A0A834XLV7_APHGI</name>
<feature type="transmembrane region" description="Helical" evidence="1">
    <location>
        <begin position="58"/>
        <end position="78"/>
    </location>
</feature>
<feature type="transmembrane region" description="Helical" evidence="1">
    <location>
        <begin position="25"/>
        <end position="46"/>
    </location>
</feature>
<dbReference type="AlphaFoldDB" id="A0A834XLV7"/>
<sequence>MASRVFGIFESMHAALRPVLSKIEFNSFFGILDLRVGAIIVAIIQIFLGGESSYGNEWFLGTCYFIMAILLIIGAALVRI</sequence>
<organism evidence="2 3">
    <name type="scientific">Aphidius gifuensis</name>
    <name type="common">Parasitoid wasp</name>
    <dbReference type="NCBI Taxonomy" id="684658"/>
    <lineage>
        <taxon>Eukaryota</taxon>
        <taxon>Metazoa</taxon>
        <taxon>Ecdysozoa</taxon>
        <taxon>Arthropoda</taxon>
        <taxon>Hexapoda</taxon>
        <taxon>Insecta</taxon>
        <taxon>Pterygota</taxon>
        <taxon>Neoptera</taxon>
        <taxon>Endopterygota</taxon>
        <taxon>Hymenoptera</taxon>
        <taxon>Apocrita</taxon>
        <taxon>Ichneumonoidea</taxon>
        <taxon>Braconidae</taxon>
        <taxon>Aphidiinae</taxon>
        <taxon>Aphidius</taxon>
    </lineage>
</organism>
<dbReference type="Proteomes" id="UP000639338">
    <property type="component" value="Unassembled WGS sequence"/>
</dbReference>
<evidence type="ECO:0000256" key="1">
    <source>
        <dbReference type="SAM" id="Phobius"/>
    </source>
</evidence>
<proteinExistence type="predicted"/>
<gene>
    <name evidence="2" type="ORF">HCN44_003623</name>
</gene>
<evidence type="ECO:0000313" key="2">
    <source>
        <dbReference type="EMBL" id="KAF7987760.1"/>
    </source>
</evidence>
<keyword evidence="3" id="KW-1185">Reference proteome</keyword>
<dbReference type="EMBL" id="JACMRX010000006">
    <property type="protein sequence ID" value="KAF7987760.1"/>
    <property type="molecule type" value="Genomic_DNA"/>
</dbReference>
<accession>A0A834XLV7</accession>
<keyword evidence="1" id="KW-1133">Transmembrane helix</keyword>
<evidence type="ECO:0000313" key="3">
    <source>
        <dbReference type="Proteomes" id="UP000639338"/>
    </source>
</evidence>
<protein>
    <submittedName>
        <fullName evidence="2">Uncharacterized protein</fullName>
    </submittedName>
</protein>
<keyword evidence="1" id="KW-0472">Membrane</keyword>
<reference evidence="2 3" key="1">
    <citation type="submission" date="2020-08" db="EMBL/GenBank/DDBJ databases">
        <title>Aphidius gifuensis genome sequencing and assembly.</title>
        <authorList>
            <person name="Du Z."/>
        </authorList>
    </citation>
    <scope>NUCLEOTIDE SEQUENCE [LARGE SCALE GENOMIC DNA]</scope>
    <source>
        <strain evidence="2">YNYX2018</strain>
        <tissue evidence="2">Adults</tissue>
    </source>
</reference>
<comment type="caution">
    <text evidence="2">The sequence shown here is derived from an EMBL/GenBank/DDBJ whole genome shotgun (WGS) entry which is preliminary data.</text>
</comment>